<dbReference type="InterPro" id="IPR046522">
    <property type="entry name" value="DUF6699"/>
</dbReference>
<dbReference type="AlphaFoldDB" id="A0A0D7BEH5"/>
<feature type="compositionally biased region" description="Gly residues" evidence="1">
    <location>
        <begin position="76"/>
        <end position="89"/>
    </location>
</feature>
<keyword evidence="4" id="KW-1185">Reference proteome</keyword>
<dbReference type="STRING" id="1314674.A0A0D7BEH5"/>
<feature type="region of interest" description="Disordered" evidence="1">
    <location>
        <begin position="241"/>
        <end position="270"/>
    </location>
</feature>
<organism evidence="3 4">
    <name type="scientific">Cylindrobasidium torrendii FP15055 ss-10</name>
    <dbReference type="NCBI Taxonomy" id="1314674"/>
    <lineage>
        <taxon>Eukaryota</taxon>
        <taxon>Fungi</taxon>
        <taxon>Dikarya</taxon>
        <taxon>Basidiomycota</taxon>
        <taxon>Agaricomycotina</taxon>
        <taxon>Agaricomycetes</taxon>
        <taxon>Agaricomycetidae</taxon>
        <taxon>Agaricales</taxon>
        <taxon>Marasmiineae</taxon>
        <taxon>Physalacriaceae</taxon>
        <taxon>Cylindrobasidium</taxon>
    </lineage>
</organism>
<sequence>MSAPFIFESHAPSPFASPHGSPFIPPSPLMPMGTPSPMMHASALPGVGGQQQGGGFAGGGIGGQGGFAGPNQQQQGFGGQQGQQQGFGGAFASPHTQQQQQQQFPGAQQQFPGAQHPFPPQPQPQSGFVVGAQQQQQQQQQQQHIFPGQTIFPSSPTPPQVEFDPVMGCWRPVRTQSTHGGHSGNSGHGHTRRPSWNGSVSASHSISSSPHLGSTATLSPNAGSGAGLGLGLGGSSSNFAGGIGASPSSTSTSTFNTSGTPTRPRRQSFGGIGGLNLDLPSAIIPPPTPDVAYHPYLDGRQPRQDFWFDVSMGEFRPMVLVFVQQPGPPSSSSFNALGMGAAPQHVQVQVPLSAEQLAAPATHPPLPRLRISFPSLPSFVVDVVSSNSGSSFPSSTSTSGFASPHSPVNGTWAGSPAGLTVGDVLREIYRRAQHQIEQDDFDALGDEMRRRVSKAYSQRCHALGVADQDEGCVVFFFLRFSVLHCPLLRSLHSVLSILLFFRWQSPVSSLHPPFSILWVFDSTLMPMLK</sequence>
<dbReference type="OrthoDB" id="3251728at2759"/>
<feature type="region of interest" description="Disordered" evidence="1">
    <location>
        <begin position="42"/>
        <end position="220"/>
    </location>
</feature>
<accession>A0A0D7BEH5</accession>
<feature type="compositionally biased region" description="Low complexity" evidence="1">
    <location>
        <begin position="199"/>
        <end position="214"/>
    </location>
</feature>
<feature type="domain" description="DUF6699" evidence="2">
    <location>
        <begin position="342"/>
        <end position="461"/>
    </location>
</feature>
<gene>
    <name evidence="3" type="ORF">CYLTODRAFT_421230</name>
</gene>
<evidence type="ECO:0000313" key="3">
    <source>
        <dbReference type="EMBL" id="KIY68898.1"/>
    </source>
</evidence>
<feature type="compositionally biased region" description="Gly residues" evidence="1">
    <location>
        <begin position="46"/>
        <end position="68"/>
    </location>
</feature>
<feature type="compositionally biased region" description="Low complexity" evidence="1">
    <location>
        <begin position="241"/>
        <end position="262"/>
    </location>
</feature>
<evidence type="ECO:0000313" key="4">
    <source>
        <dbReference type="Proteomes" id="UP000054007"/>
    </source>
</evidence>
<evidence type="ECO:0000256" key="1">
    <source>
        <dbReference type="SAM" id="MobiDB-lite"/>
    </source>
</evidence>
<feature type="compositionally biased region" description="Low complexity" evidence="1">
    <location>
        <begin position="97"/>
        <end position="116"/>
    </location>
</feature>
<evidence type="ECO:0000259" key="2">
    <source>
        <dbReference type="Pfam" id="PF20415"/>
    </source>
</evidence>
<name>A0A0D7BEH5_9AGAR</name>
<proteinExistence type="predicted"/>
<reference evidence="3 4" key="1">
    <citation type="journal article" date="2015" name="Fungal Genet. Biol.">
        <title>Evolution of novel wood decay mechanisms in Agaricales revealed by the genome sequences of Fistulina hepatica and Cylindrobasidium torrendii.</title>
        <authorList>
            <person name="Floudas D."/>
            <person name="Held B.W."/>
            <person name="Riley R."/>
            <person name="Nagy L.G."/>
            <person name="Koehler G."/>
            <person name="Ransdell A.S."/>
            <person name="Younus H."/>
            <person name="Chow J."/>
            <person name="Chiniquy J."/>
            <person name="Lipzen A."/>
            <person name="Tritt A."/>
            <person name="Sun H."/>
            <person name="Haridas S."/>
            <person name="LaButti K."/>
            <person name="Ohm R.A."/>
            <person name="Kues U."/>
            <person name="Blanchette R.A."/>
            <person name="Grigoriev I.V."/>
            <person name="Minto R.E."/>
            <person name="Hibbett D.S."/>
        </authorList>
    </citation>
    <scope>NUCLEOTIDE SEQUENCE [LARGE SCALE GENOMIC DNA]</scope>
    <source>
        <strain evidence="3 4">FP15055 ss-10</strain>
    </source>
</reference>
<protein>
    <recommendedName>
        <fullName evidence="2">DUF6699 domain-containing protein</fullName>
    </recommendedName>
</protein>
<dbReference type="EMBL" id="KN880494">
    <property type="protein sequence ID" value="KIY68898.1"/>
    <property type="molecule type" value="Genomic_DNA"/>
</dbReference>
<dbReference type="Pfam" id="PF20415">
    <property type="entry name" value="DUF6699"/>
    <property type="match status" value="1"/>
</dbReference>
<feature type="compositionally biased region" description="Low complexity" evidence="1">
    <location>
        <begin position="133"/>
        <end position="143"/>
    </location>
</feature>
<dbReference type="Proteomes" id="UP000054007">
    <property type="component" value="Unassembled WGS sequence"/>
</dbReference>